<dbReference type="Proteomes" id="UP000085678">
    <property type="component" value="Unplaced"/>
</dbReference>
<gene>
    <name evidence="3" type="primary">LOC106155516</name>
</gene>
<reference evidence="3" key="1">
    <citation type="submission" date="2025-08" db="UniProtKB">
        <authorList>
            <consortium name="RefSeq"/>
        </authorList>
    </citation>
    <scope>IDENTIFICATION</scope>
    <source>
        <tissue evidence="3">Gonads</tissue>
    </source>
</reference>
<keyword evidence="2" id="KW-1185">Reference proteome</keyword>
<evidence type="ECO:0000313" key="3">
    <source>
        <dbReference type="RefSeq" id="XP_013385853.1"/>
    </source>
</evidence>
<dbReference type="KEGG" id="lak:106155516"/>
<evidence type="ECO:0000256" key="1">
    <source>
        <dbReference type="SAM" id="SignalP"/>
    </source>
</evidence>
<dbReference type="OrthoDB" id="10021444at2759"/>
<protein>
    <submittedName>
        <fullName evidence="3">Uncharacterized protein LOC106155516</fullName>
    </submittedName>
</protein>
<dbReference type="RefSeq" id="XP_013385853.1">
    <property type="nucleotide sequence ID" value="XM_013530399.1"/>
</dbReference>
<dbReference type="GeneID" id="106155516"/>
<dbReference type="AlphaFoldDB" id="A0A1S3HIB0"/>
<evidence type="ECO:0000313" key="2">
    <source>
        <dbReference type="Proteomes" id="UP000085678"/>
    </source>
</evidence>
<keyword evidence="1" id="KW-0732">Signal</keyword>
<name>A0A1S3HIB0_LINAN</name>
<feature type="chain" id="PRO_5010189762" evidence="1">
    <location>
        <begin position="22"/>
        <end position="130"/>
    </location>
</feature>
<feature type="signal peptide" evidence="1">
    <location>
        <begin position="1"/>
        <end position="21"/>
    </location>
</feature>
<proteinExistence type="predicted"/>
<accession>A0A1S3HIB0</accession>
<sequence length="130" mass="14329">MKRTVLGLFFVLAITSGYVLSEAVKLTDSENAVENSEEVHISKRAFAAATLRAALRGLRSKPAQTVLRKLAEYYGKKSSISRVADVIEEVLSVMGKYDTAFSSYFVDAAVRLGLGRDFGLAVYNLIWFLV</sequence>
<dbReference type="InParanoid" id="A0A1S3HIB0"/>
<organism evidence="2 3">
    <name type="scientific">Lingula anatina</name>
    <name type="common">Brachiopod</name>
    <name type="synonym">Lingula unguis</name>
    <dbReference type="NCBI Taxonomy" id="7574"/>
    <lineage>
        <taxon>Eukaryota</taxon>
        <taxon>Metazoa</taxon>
        <taxon>Spiralia</taxon>
        <taxon>Lophotrochozoa</taxon>
        <taxon>Brachiopoda</taxon>
        <taxon>Linguliformea</taxon>
        <taxon>Lingulata</taxon>
        <taxon>Lingulida</taxon>
        <taxon>Linguloidea</taxon>
        <taxon>Lingulidae</taxon>
        <taxon>Lingula</taxon>
    </lineage>
</organism>